<organism evidence="1 2">
    <name type="scientific">Corynebacterium parakroppenstedtii</name>
    <dbReference type="NCBI Taxonomy" id="2828363"/>
    <lineage>
        <taxon>Bacteria</taxon>
        <taxon>Bacillati</taxon>
        <taxon>Actinomycetota</taxon>
        <taxon>Actinomycetes</taxon>
        <taxon>Mycobacteriales</taxon>
        <taxon>Corynebacteriaceae</taxon>
        <taxon>Corynebacterium</taxon>
    </lineage>
</organism>
<proteinExistence type="predicted"/>
<dbReference type="Proteomes" id="UP001200604">
    <property type="component" value="Unassembled WGS sequence"/>
</dbReference>
<dbReference type="InterPro" id="IPR036188">
    <property type="entry name" value="FAD/NAD-bd_sf"/>
</dbReference>
<dbReference type="PRINTS" id="PR00420">
    <property type="entry name" value="RNGMNOXGNASE"/>
</dbReference>
<evidence type="ECO:0000313" key="2">
    <source>
        <dbReference type="Proteomes" id="UP001200604"/>
    </source>
</evidence>
<keyword evidence="2" id="KW-1185">Reference proteome</keyword>
<sequence>MTQAFVVGSGPNGLAAAVTLALAGCDVTVIEAQSTIGGGARSTELTLPGLIHDHCAAIHPLALENPLLQSLTSDDNASLEWLWPAVQCAHPLIQTARGGAAPGSGGAAAASAGAALYRDVHATAQQFPTAHDRFWWERLFHPLASNFAELAPDILQPPLRLFRRRARHTDKTVGRRWGNLLRFGVPAGLPAVATSHLWQSPEARALFAAVAAHGFRPLTGLGSSAIGMMLTTAAHARGWPVAKGGSQAITDAFVHALQRSGGHVTTGSAIRSLDDLPAGANDIVMLDTTPQAALNIIGASRRPPQVPAHVRAALSRYRYGPGVAVVNFAIDGDIPWTYQPARRAGTVHLGGSVRDIHAAEREINRGRLPERPFVLVTQQYVADPSRSSESLHPIDAYAHVPAGYTGNRSEQYDASALCASIERQIEQYAPGFRERIVAKKIRTPADVERDNANFVGGNITTGANTLGGLLGRPRLSTNPYTISAHGDGPRVYLCSAATPPGAGAHGLCGLYAAQAALSR</sequence>
<dbReference type="EMBL" id="JAKJKU010000003">
    <property type="protein sequence ID" value="MCF6774261.1"/>
    <property type="molecule type" value="Genomic_DNA"/>
</dbReference>
<comment type="caution">
    <text evidence="1">The sequence shown here is derived from an EMBL/GenBank/DDBJ whole genome shotgun (WGS) entry which is preliminary data.</text>
</comment>
<dbReference type="Gene3D" id="3.50.50.60">
    <property type="entry name" value="FAD/NAD(P)-binding domain"/>
    <property type="match status" value="1"/>
</dbReference>
<dbReference type="SUPFAM" id="SSF51905">
    <property type="entry name" value="FAD/NAD(P)-binding domain"/>
    <property type="match status" value="1"/>
</dbReference>
<dbReference type="PANTHER" id="PTHR10668">
    <property type="entry name" value="PHYTOENE DEHYDROGENASE"/>
    <property type="match status" value="1"/>
</dbReference>
<dbReference type="GeneID" id="92726742"/>
<dbReference type="RefSeq" id="WP_046203241.1">
    <property type="nucleotide sequence ID" value="NZ_JAFFSY010000002.1"/>
</dbReference>
<evidence type="ECO:0000313" key="1">
    <source>
        <dbReference type="EMBL" id="MCF6774261.1"/>
    </source>
</evidence>
<accession>A0ABS9HLY9</accession>
<gene>
    <name evidence="1" type="ORF">L3H44_07550</name>
</gene>
<name>A0ABS9HLY9_9CORY</name>
<protein>
    <submittedName>
        <fullName evidence="1">NAD(P)/FAD-dependent oxidoreductase</fullName>
    </submittedName>
</protein>
<dbReference type="PANTHER" id="PTHR10668:SF105">
    <property type="entry name" value="DEHYDROGENASE-RELATED"/>
    <property type="match status" value="1"/>
</dbReference>
<dbReference type="Pfam" id="PF13450">
    <property type="entry name" value="NAD_binding_8"/>
    <property type="match status" value="1"/>
</dbReference>
<reference evidence="1 2" key="1">
    <citation type="submission" date="2022-01" db="EMBL/GenBank/DDBJ databases">
        <title>Identification and Characterization of Corynebacterium sp.</title>
        <authorList>
            <person name="Luo Q."/>
            <person name="Qu P."/>
            <person name="Chen Q."/>
        </authorList>
    </citation>
    <scope>NUCLEOTIDE SEQUENCE [LARGE SCALE GENOMIC DNA]</scope>
    <source>
        <strain evidence="1 2">MC-12</strain>
    </source>
</reference>